<name>A0A7Z9BZF2_9CYAN</name>
<accession>A0A7Z9BZF2</accession>
<comment type="caution">
    <text evidence="1">The sequence shown here is derived from an EMBL/GenBank/DDBJ whole genome shotgun (WGS) entry which is preliminary data.</text>
</comment>
<gene>
    <name evidence="1" type="ORF">PL8927_760095</name>
</gene>
<organism evidence="1 2">
    <name type="scientific">Planktothrix serta PCC 8927</name>
    <dbReference type="NCBI Taxonomy" id="671068"/>
    <lineage>
        <taxon>Bacteria</taxon>
        <taxon>Bacillati</taxon>
        <taxon>Cyanobacteriota</taxon>
        <taxon>Cyanophyceae</taxon>
        <taxon>Oscillatoriophycideae</taxon>
        <taxon>Oscillatoriales</taxon>
        <taxon>Microcoleaceae</taxon>
        <taxon>Planktothrix</taxon>
    </lineage>
</organism>
<dbReference type="EMBL" id="CZCU02000153">
    <property type="protein sequence ID" value="VXD22789.1"/>
    <property type="molecule type" value="Genomic_DNA"/>
</dbReference>
<protein>
    <submittedName>
        <fullName evidence="1">Uncharacterized protein</fullName>
    </submittedName>
</protein>
<evidence type="ECO:0000313" key="2">
    <source>
        <dbReference type="Proteomes" id="UP000184550"/>
    </source>
</evidence>
<sequence>MFGKLEGQEFIVEQEKLEMIKQHIADNFYDYHPNKMMIKRLELALNGHKKISGADASFYFHELREAELMEQGLIYNEAHKQALKDYEVSPFSVYHPDVIRACPDEFNKNWERAWGIT</sequence>
<dbReference type="AlphaFoldDB" id="A0A7Z9BZF2"/>
<reference evidence="1" key="1">
    <citation type="submission" date="2019-10" db="EMBL/GenBank/DDBJ databases">
        <authorList>
            <consortium name="Genoscope - CEA"/>
            <person name="William W."/>
        </authorList>
    </citation>
    <scope>NUCLEOTIDE SEQUENCE [LARGE SCALE GENOMIC DNA]</scope>
    <source>
        <strain evidence="1">BBR_PRJEB10992</strain>
    </source>
</reference>
<proteinExistence type="predicted"/>
<evidence type="ECO:0000313" key="1">
    <source>
        <dbReference type="EMBL" id="VXD22789.1"/>
    </source>
</evidence>
<keyword evidence="2" id="KW-1185">Reference proteome</keyword>
<dbReference type="Proteomes" id="UP000184550">
    <property type="component" value="Unassembled WGS sequence"/>
</dbReference>
<dbReference type="RefSeq" id="WP_197047495.1">
    <property type="nucleotide sequence ID" value="NZ_LR734878.1"/>
</dbReference>